<evidence type="ECO:0008006" key="3">
    <source>
        <dbReference type="Google" id="ProtNLM"/>
    </source>
</evidence>
<accession>A0A5C3QB01</accession>
<dbReference type="AlphaFoldDB" id="A0A5C3QB01"/>
<evidence type="ECO:0000313" key="2">
    <source>
        <dbReference type="Proteomes" id="UP000305067"/>
    </source>
</evidence>
<gene>
    <name evidence="1" type="ORF">BDV98DRAFT_596529</name>
</gene>
<reference evidence="1 2" key="1">
    <citation type="journal article" date="2019" name="Nat. Ecol. Evol.">
        <title>Megaphylogeny resolves global patterns of mushroom evolution.</title>
        <authorList>
            <person name="Varga T."/>
            <person name="Krizsan K."/>
            <person name="Foldi C."/>
            <person name="Dima B."/>
            <person name="Sanchez-Garcia M."/>
            <person name="Sanchez-Ramirez S."/>
            <person name="Szollosi G.J."/>
            <person name="Szarkandi J.G."/>
            <person name="Papp V."/>
            <person name="Albert L."/>
            <person name="Andreopoulos W."/>
            <person name="Angelini C."/>
            <person name="Antonin V."/>
            <person name="Barry K.W."/>
            <person name="Bougher N.L."/>
            <person name="Buchanan P."/>
            <person name="Buyck B."/>
            <person name="Bense V."/>
            <person name="Catcheside P."/>
            <person name="Chovatia M."/>
            <person name="Cooper J."/>
            <person name="Damon W."/>
            <person name="Desjardin D."/>
            <person name="Finy P."/>
            <person name="Geml J."/>
            <person name="Haridas S."/>
            <person name="Hughes K."/>
            <person name="Justo A."/>
            <person name="Karasinski D."/>
            <person name="Kautmanova I."/>
            <person name="Kiss B."/>
            <person name="Kocsube S."/>
            <person name="Kotiranta H."/>
            <person name="LaButti K.M."/>
            <person name="Lechner B.E."/>
            <person name="Liimatainen K."/>
            <person name="Lipzen A."/>
            <person name="Lukacs Z."/>
            <person name="Mihaltcheva S."/>
            <person name="Morgado L.N."/>
            <person name="Niskanen T."/>
            <person name="Noordeloos M.E."/>
            <person name="Ohm R.A."/>
            <person name="Ortiz-Santana B."/>
            <person name="Ovrebo C."/>
            <person name="Racz N."/>
            <person name="Riley R."/>
            <person name="Savchenko A."/>
            <person name="Shiryaev A."/>
            <person name="Soop K."/>
            <person name="Spirin V."/>
            <person name="Szebenyi C."/>
            <person name="Tomsovsky M."/>
            <person name="Tulloss R.E."/>
            <person name="Uehling J."/>
            <person name="Grigoriev I.V."/>
            <person name="Vagvolgyi C."/>
            <person name="Papp T."/>
            <person name="Martin F.M."/>
            <person name="Miettinen O."/>
            <person name="Hibbett D.S."/>
            <person name="Nagy L.G."/>
        </authorList>
    </citation>
    <scope>NUCLEOTIDE SEQUENCE [LARGE SCALE GENOMIC DNA]</scope>
    <source>
        <strain evidence="1 2">CBS 309.79</strain>
    </source>
</reference>
<dbReference type="OrthoDB" id="3253362at2759"/>
<keyword evidence="2" id="KW-1185">Reference proteome</keyword>
<sequence length="483" mass="53793">MVVNASTLDFLHGPSIHPISLRLVAGPAGVQLQKASVDSVRSTWARLKATPVKRSTRVTRGPTQYVCFPTELLQRIFLQNLPVIRNAERPGAFDGPANWYTNTELLKPLTLFQVSSQWRHSSLGLAPLWSFIFADLADERATAMNMLKTWLEGSGAFPLTIVCFSRQKEGLYNSYKDETQAYAYGSEVLSMLFSVVSRWQDVFLGVDSERFGTYSSEPDWLAVSESWPEDAALKMDDGGYLDFPPDFVYSAPHLRTLITWPGLEAALMVGVNRILSSSSGVERIDLFGTDRLRDDFEWNYSSSLLMTPPQTWTRLSSIYLRSITSNTASIFLRTLADSAIEDIHITITEPEIVAVVPPTPIVLLVQAPRPTATLEKLRSLAVESRIPHLPPVFNAITVPTLEKLSVELYGSEDTEEWSTAAALRTSLAALWERCTCPPQTQISTQTGFQEQACQHGWVWPQILLYPPASIGEATTKTVEETTE</sequence>
<dbReference type="Proteomes" id="UP000305067">
    <property type="component" value="Unassembled WGS sequence"/>
</dbReference>
<dbReference type="EMBL" id="ML178846">
    <property type="protein sequence ID" value="TFK97550.1"/>
    <property type="molecule type" value="Genomic_DNA"/>
</dbReference>
<protein>
    <recommendedName>
        <fullName evidence="3">F-box domain-containing protein</fullName>
    </recommendedName>
</protein>
<organism evidence="1 2">
    <name type="scientific">Pterulicium gracile</name>
    <dbReference type="NCBI Taxonomy" id="1884261"/>
    <lineage>
        <taxon>Eukaryota</taxon>
        <taxon>Fungi</taxon>
        <taxon>Dikarya</taxon>
        <taxon>Basidiomycota</taxon>
        <taxon>Agaricomycotina</taxon>
        <taxon>Agaricomycetes</taxon>
        <taxon>Agaricomycetidae</taxon>
        <taxon>Agaricales</taxon>
        <taxon>Pleurotineae</taxon>
        <taxon>Pterulaceae</taxon>
        <taxon>Pterulicium</taxon>
    </lineage>
</organism>
<proteinExistence type="predicted"/>
<name>A0A5C3QB01_9AGAR</name>
<evidence type="ECO:0000313" key="1">
    <source>
        <dbReference type="EMBL" id="TFK97550.1"/>
    </source>
</evidence>